<protein>
    <recommendedName>
        <fullName evidence="2">Reverse transcriptase domain-containing protein</fullName>
    </recommendedName>
</protein>
<dbReference type="PROSITE" id="PS50878">
    <property type="entry name" value="RT_POL"/>
    <property type="match status" value="1"/>
</dbReference>
<keyword evidence="4" id="KW-1185">Reference proteome</keyword>
<dbReference type="InterPro" id="IPR000477">
    <property type="entry name" value="RT_dom"/>
</dbReference>
<dbReference type="EMBL" id="DAKRPA010000056">
    <property type="protein sequence ID" value="DBA00949.1"/>
    <property type="molecule type" value="Genomic_DNA"/>
</dbReference>
<comment type="caution">
    <text evidence="3">The sequence shown here is derived from an EMBL/GenBank/DDBJ whole genome shotgun (WGS) entry which is preliminary data.</text>
</comment>
<feature type="region of interest" description="Disordered" evidence="1">
    <location>
        <begin position="983"/>
        <end position="1008"/>
    </location>
</feature>
<dbReference type="SUPFAM" id="SSF56672">
    <property type="entry name" value="DNA/RNA polymerases"/>
    <property type="match status" value="1"/>
</dbReference>
<feature type="compositionally biased region" description="Polar residues" evidence="1">
    <location>
        <begin position="990"/>
        <end position="1008"/>
    </location>
</feature>
<evidence type="ECO:0000313" key="3">
    <source>
        <dbReference type="EMBL" id="DBA00949.1"/>
    </source>
</evidence>
<gene>
    <name evidence="3" type="ORF">N0F65_006149</name>
</gene>
<evidence type="ECO:0000259" key="2">
    <source>
        <dbReference type="PROSITE" id="PS50878"/>
    </source>
</evidence>
<dbReference type="PANTHER" id="PTHR35450">
    <property type="entry name" value="REVERSE TRANSCRIPTASE DOMAIN-CONTAINING PROTEIN"/>
    <property type="match status" value="1"/>
</dbReference>
<feature type="non-terminal residue" evidence="3">
    <location>
        <position position="1"/>
    </location>
</feature>
<dbReference type="PANTHER" id="PTHR35450:SF2">
    <property type="entry name" value="REVERSE TRANSCRIPTASE DOMAIN-CONTAINING PROTEIN"/>
    <property type="match status" value="1"/>
</dbReference>
<reference evidence="3" key="1">
    <citation type="submission" date="2022-11" db="EMBL/GenBank/DDBJ databases">
        <authorList>
            <person name="Morgan W.R."/>
            <person name="Tartar A."/>
        </authorList>
    </citation>
    <scope>NUCLEOTIDE SEQUENCE</scope>
    <source>
        <strain evidence="3">ARSEF 373</strain>
    </source>
</reference>
<organism evidence="3 4">
    <name type="scientific">Lagenidium giganteum</name>
    <dbReference type="NCBI Taxonomy" id="4803"/>
    <lineage>
        <taxon>Eukaryota</taxon>
        <taxon>Sar</taxon>
        <taxon>Stramenopiles</taxon>
        <taxon>Oomycota</taxon>
        <taxon>Peronosporomycetes</taxon>
        <taxon>Pythiales</taxon>
        <taxon>Pythiaceae</taxon>
    </lineage>
</organism>
<dbReference type="Proteomes" id="UP001146120">
    <property type="component" value="Unassembled WGS sequence"/>
</dbReference>
<evidence type="ECO:0000256" key="1">
    <source>
        <dbReference type="SAM" id="MobiDB-lite"/>
    </source>
</evidence>
<evidence type="ECO:0000313" key="4">
    <source>
        <dbReference type="Proteomes" id="UP001146120"/>
    </source>
</evidence>
<feature type="region of interest" description="Disordered" evidence="1">
    <location>
        <begin position="19"/>
        <end position="39"/>
    </location>
</feature>
<feature type="domain" description="Reverse transcriptase" evidence="2">
    <location>
        <begin position="216"/>
        <end position="501"/>
    </location>
</feature>
<sequence length="1008" mass="114990">EVGEGYLCSLTSALHETLRPYSRRPPPEASAPPRRHHAIPDTLHDRLTDALAEVATTRSLPAPDRVQTKKARRRVARFRNAIRRADIRRQFKTDECRVDQTILAPVTQDDDSGQPTRTWPLPAADLREFFENSTAERQPFDYDSPHGADFRASLAALPPARAAQDQFDSPIDEEEVETALLRASRTSAPGLDGVGYDILHRFRAELLPALHAAYQFCWEHRRIPSAWKVGAMKLLHKRGALDQAQNWRPICLQNCVYKLYATILAKRLEHWLTDNERHCPTQKGFWDRDGCHEHNFLSAMLVDQVRRKPSKLYMIWYDLRNAFGSVPTDLIWRSMAEIGVDNAFVARCHNFYDDSFYSIINAADGQSDPIRHQQGVYQGCPLSPLLFITALSSLTRTLNSQPALGVPMGDGVQPTTAAFADDIKTCSATRDGIKQLHRIMTKFLRWTNMRANASKCASLDLEPDRTRSRALTSVDIGLELDGDTIPALSLTDDYKYLGIGDGFNHIRRRYSMRAKLSEMKTQCTQLLKSGLAPWQIDRSIKTYVYSQATYFLPHVRPYQNQLAGFDNHLRKGLRHLLRLPKTATNELLYAPTNMGGLGFIPLTELNAVLQVARAWKMLNSTDATNQSIAKNQVLQAIDKRYQLDRQHWLDRRDELIELFLDSELHRSPFATKKRTNIDIASLWSDVQRDLLNMKLQFKTTPALGNTPERTLQLLLPPLNRPVTAKNIVFGLSNTYRHQHLRRWQELKDQGRLIRTHKGPSNRFAQHDTGLTDPQVHFALRARLNQVETRSTLKRQRVRNNDRCRQPGCRNVETLAHVLNHCHNNTDAIRGRHDGALAAIKRMTQKAIERASPTNVELLIDTSVANFAGPALRPDIQLYNHTTKQATIVDLAIPFKDQPTSDPATSSLHVAKTRKMHKYTCIKNHLERQGWKVHLDAIVYGSIGAVLPSNHTVYTKHLGMLKREATTLDRRISMQMIQSSHRIWRQHQHLGHQQEQDQPSSTQRLQQQA</sequence>
<dbReference type="AlphaFoldDB" id="A0AAV2Z5Z0"/>
<proteinExistence type="predicted"/>
<reference evidence="3" key="2">
    <citation type="journal article" date="2023" name="Microbiol Resour">
        <title>Decontamination and Annotation of the Draft Genome Sequence of the Oomycete Lagenidium giganteum ARSEF 373.</title>
        <authorList>
            <person name="Morgan W.R."/>
            <person name="Tartar A."/>
        </authorList>
    </citation>
    <scope>NUCLEOTIDE SEQUENCE</scope>
    <source>
        <strain evidence="3">ARSEF 373</strain>
    </source>
</reference>
<name>A0AAV2Z5Z0_9STRA</name>
<accession>A0AAV2Z5Z0</accession>
<dbReference type="Pfam" id="PF00078">
    <property type="entry name" value="RVT_1"/>
    <property type="match status" value="1"/>
</dbReference>
<dbReference type="CDD" id="cd01650">
    <property type="entry name" value="RT_nLTR_like"/>
    <property type="match status" value="1"/>
</dbReference>
<dbReference type="InterPro" id="IPR043502">
    <property type="entry name" value="DNA/RNA_pol_sf"/>
</dbReference>